<comment type="subcellular location">
    <subcellularLocation>
        <location evidence="4">Peroxisome membrane</location>
    </subcellularLocation>
</comment>
<dbReference type="OrthoDB" id="411017at2759"/>
<dbReference type="EMBL" id="JAFCMP010000020">
    <property type="protein sequence ID" value="KAG5191453.1"/>
    <property type="molecule type" value="Genomic_DNA"/>
</dbReference>
<name>A0A836CN76_9STRA</name>
<evidence type="ECO:0000256" key="5">
    <source>
        <dbReference type="SAM" id="MobiDB-lite"/>
    </source>
</evidence>
<dbReference type="AlphaFoldDB" id="A0A836CN76"/>
<dbReference type="GO" id="GO:0005778">
    <property type="term" value="C:peroxisomal membrane"/>
    <property type="evidence" value="ECO:0007669"/>
    <property type="project" value="UniProtKB-SubCell"/>
</dbReference>
<keyword evidence="3" id="KW-0576">Peroxisome</keyword>
<protein>
    <submittedName>
        <fullName evidence="6">Peroxisomal biogenesis factor 11-domain-containing protein</fullName>
    </submittedName>
</protein>
<comment type="caution">
    <text evidence="6">The sequence shown here is derived from an EMBL/GenBank/DDBJ whole genome shotgun (WGS) entry which is preliminary data.</text>
</comment>
<evidence type="ECO:0000256" key="2">
    <source>
        <dbReference type="ARBA" id="ARBA00023136"/>
    </source>
</evidence>
<keyword evidence="1" id="KW-0962">Peroxisome biogenesis</keyword>
<keyword evidence="7" id="KW-1185">Reference proteome</keyword>
<gene>
    <name evidence="6" type="ORF">JKP88DRAFT_352365</name>
</gene>
<dbReference type="Pfam" id="PF05648">
    <property type="entry name" value="PEX11"/>
    <property type="match status" value="1"/>
</dbReference>
<sequence>MSGEPASCDTATVAPAAAETGSDVSSKEEHRSPAVHAVPVKDGLATKAPISLEAYVQTTSKLDGRDKVTKIMQYGARFLSWYFTSVAPNKALQERAHLLYRTTQVSRKAFRMLKVADEAVKIMAIAQNKQQRGTLKGKPEHCHGQPTRSAAMGLFWTMDNLHYLTTTKTVAYGHQRALKVFSRCWTVASLCMIVLSTQALRETGQRRSALAEELARLTADAQSPHTAVEKAAADLRAANAQHFKNCLALLKAVMDLTCAVNISGVDLPKKVFGKKLNDGVIGASGIVSALTVLYNCWPDQPKGASLPQQQRQITAAATTTSTANGSVPVAAATATTAT</sequence>
<dbReference type="PANTHER" id="PTHR12652:SF50">
    <property type="entry name" value="PEROXIN 11"/>
    <property type="match status" value="1"/>
</dbReference>
<evidence type="ECO:0000256" key="3">
    <source>
        <dbReference type="ARBA" id="ARBA00023140"/>
    </source>
</evidence>
<proteinExistence type="predicted"/>
<dbReference type="PANTHER" id="PTHR12652">
    <property type="entry name" value="PEROXISOMAL BIOGENESIS FACTOR 11"/>
    <property type="match status" value="1"/>
</dbReference>
<accession>A0A836CN76</accession>
<evidence type="ECO:0000313" key="6">
    <source>
        <dbReference type="EMBL" id="KAG5191453.1"/>
    </source>
</evidence>
<reference evidence="6" key="1">
    <citation type="submission" date="2021-02" db="EMBL/GenBank/DDBJ databases">
        <title>First Annotated Genome of the Yellow-green Alga Tribonema minus.</title>
        <authorList>
            <person name="Mahan K.M."/>
        </authorList>
    </citation>
    <scope>NUCLEOTIDE SEQUENCE</scope>
    <source>
        <strain evidence="6">UTEX B ZZ1240</strain>
    </source>
</reference>
<organism evidence="6 7">
    <name type="scientific">Tribonema minus</name>
    <dbReference type="NCBI Taxonomy" id="303371"/>
    <lineage>
        <taxon>Eukaryota</taxon>
        <taxon>Sar</taxon>
        <taxon>Stramenopiles</taxon>
        <taxon>Ochrophyta</taxon>
        <taxon>PX clade</taxon>
        <taxon>Xanthophyceae</taxon>
        <taxon>Tribonematales</taxon>
        <taxon>Tribonemataceae</taxon>
        <taxon>Tribonema</taxon>
    </lineage>
</organism>
<dbReference type="GO" id="GO:0016559">
    <property type="term" value="P:peroxisome fission"/>
    <property type="evidence" value="ECO:0007669"/>
    <property type="project" value="InterPro"/>
</dbReference>
<dbReference type="InterPro" id="IPR008733">
    <property type="entry name" value="PEX11"/>
</dbReference>
<feature type="region of interest" description="Disordered" evidence="5">
    <location>
        <begin position="1"/>
        <end position="40"/>
    </location>
</feature>
<evidence type="ECO:0000313" key="7">
    <source>
        <dbReference type="Proteomes" id="UP000664859"/>
    </source>
</evidence>
<evidence type="ECO:0000256" key="4">
    <source>
        <dbReference type="ARBA" id="ARBA00046271"/>
    </source>
</evidence>
<dbReference type="Proteomes" id="UP000664859">
    <property type="component" value="Unassembled WGS sequence"/>
</dbReference>
<keyword evidence="2" id="KW-0472">Membrane</keyword>
<evidence type="ECO:0000256" key="1">
    <source>
        <dbReference type="ARBA" id="ARBA00022593"/>
    </source>
</evidence>